<reference evidence="1 2" key="1">
    <citation type="submission" date="2019-04" db="EMBL/GenBank/DDBJ databases">
        <title>Genome of a novel bacterium Candidatus Jettenia ecosi reconstructed from metagenome of an anammox bioreactor.</title>
        <authorList>
            <person name="Mardanov A.V."/>
            <person name="Beletsky A.V."/>
            <person name="Ravin N.V."/>
            <person name="Botchkova E.A."/>
            <person name="Litti Y.V."/>
            <person name="Nozhevnikova A.N."/>
        </authorList>
    </citation>
    <scope>NUCLEOTIDE SEQUENCE [LARGE SCALE GENOMIC DNA]</scope>
    <source>
        <strain evidence="1">J2</strain>
    </source>
</reference>
<organism evidence="1 2">
    <name type="scientific">Candidatus Jettenia ecosi</name>
    <dbReference type="NCBI Taxonomy" id="2494326"/>
    <lineage>
        <taxon>Bacteria</taxon>
        <taxon>Pseudomonadati</taxon>
        <taxon>Planctomycetota</taxon>
        <taxon>Candidatus Brocadiia</taxon>
        <taxon>Candidatus Brocadiales</taxon>
        <taxon>Candidatus Brocadiaceae</taxon>
        <taxon>Candidatus Jettenia</taxon>
    </lineage>
</organism>
<evidence type="ECO:0000313" key="1">
    <source>
        <dbReference type="EMBL" id="TLD41236.1"/>
    </source>
</evidence>
<sequence>MTGYTWDKSTTDLPTTAGAYDMTHNGVSDVFVSRLDSNLSRNTWYIASMGGSNSEGTFTSLAIDSMDNAHISYYDLTNGDLKHALARVFSEATLCMFQNRLLRKRPSQ</sequence>
<protein>
    <submittedName>
        <fullName evidence="1">Uncharacterized protein</fullName>
    </submittedName>
</protein>
<name>A0A533Q991_9BACT</name>
<proteinExistence type="predicted"/>
<comment type="caution">
    <text evidence="1">The sequence shown here is derived from an EMBL/GenBank/DDBJ whole genome shotgun (WGS) entry which is preliminary data.</text>
</comment>
<gene>
    <name evidence="1" type="ORF">JETT_2483</name>
</gene>
<dbReference type="Proteomes" id="UP000319783">
    <property type="component" value="Unassembled WGS sequence"/>
</dbReference>
<evidence type="ECO:0000313" key="2">
    <source>
        <dbReference type="Proteomes" id="UP000319783"/>
    </source>
</evidence>
<dbReference type="EMBL" id="SULG01000056">
    <property type="protein sequence ID" value="TLD41236.1"/>
    <property type="molecule type" value="Genomic_DNA"/>
</dbReference>
<dbReference type="AlphaFoldDB" id="A0A533Q991"/>
<dbReference type="Gene3D" id="2.120.10.70">
    <property type="entry name" value="Fucose-specific lectin"/>
    <property type="match status" value="1"/>
</dbReference>
<accession>A0A533Q991</accession>